<dbReference type="GO" id="GO:0019005">
    <property type="term" value="C:SCF ubiquitin ligase complex"/>
    <property type="evidence" value="ECO:0007669"/>
    <property type="project" value="TreeGrafter"/>
</dbReference>
<dbReference type="Gene3D" id="3.80.10.10">
    <property type="entry name" value="Ribonuclease Inhibitor"/>
    <property type="match status" value="2"/>
</dbReference>
<accession>A0A9P6SYQ8</accession>
<dbReference type="InterPro" id="IPR032675">
    <property type="entry name" value="LRR_dom_sf"/>
</dbReference>
<reference evidence="1" key="1">
    <citation type="journal article" date="2020" name="Fungal Divers.">
        <title>Resolving the Mortierellaceae phylogeny through synthesis of multi-gene phylogenetics and phylogenomics.</title>
        <authorList>
            <person name="Vandepol N."/>
            <person name="Liber J."/>
            <person name="Desiro A."/>
            <person name="Na H."/>
            <person name="Kennedy M."/>
            <person name="Barry K."/>
            <person name="Grigoriev I.V."/>
            <person name="Miller A.N."/>
            <person name="O'Donnell K."/>
            <person name="Stajich J.E."/>
            <person name="Bonito G."/>
        </authorList>
    </citation>
    <scope>NUCLEOTIDE SEQUENCE</scope>
    <source>
        <strain evidence="1">NRRL 2769</strain>
    </source>
</reference>
<sequence length="619" mass="67889">MSLQRLDELLSALPMLKVFKFEVVNAVEFGATASAAVSLHSRSNSHGGSGVNRGYMQQRQPNLLLKKPERISLQGLEQEVVRVIARRLYRNLERLELFFSVTGVIVLSALEELLTNCGSVLKALSLTKAEIVKRDFSREWNISSQAEIAALLASLSAVSLSSPSTASSMTLSSHGTVSSSASSSSISSAYSTPASPTSSISDQPKGTPVLESLSLYSCLIEDRDCESLLSQVSRLRELCLHNCKSLTQQVVPSILTCTPLLESLSLSTVPNINPVGLVQLFTVTDESSATNSTGGVSSTVTLNPLSPGVVNAKLGLQLKHVRLAYLRQLDDNVLKTLALHQGPSLLKLSLYWCPHVTDEGVIPILKSCDKLMDLSLCLSKPTLNIFNELTDSSSGAKKPWACSQTLERLEVGGQMFLDRIRSSNEHLQPQLYHHTSPNPHHIRNGSTPQVTARSIFNGNTSSGSRPSNVIYDPYTVAHYQGYPMYHLLRYSRFSDPFRELRAQLETLPRLTHLGIPAKGVEHLIKKGFGPKVNLTSLALLNQQGRVWSPEELEDLLKHMPKLRSLVCEKNTILASPHPTHNRKEAISHKQYDKVVRLLQQHNVELVQSSSSTGLCASPK</sequence>
<dbReference type="AlphaFoldDB" id="A0A9P6SYQ8"/>
<dbReference type="GO" id="GO:0031146">
    <property type="term" value="P:SCF-dependent proteasomal ubiquitin-dependent protein catabolic process"/>
    <property type="evidence" value="ECO:0007669"/>
    <property type="project" value="TreeGrafter"/>
</dbReference>
<evidence type="ECO:0000313" key="2">
    <source>
        <dbReference type="Proteomes" id="UP000703661"/>
    </source>
</evidence>
<gene>
    <name evidence="1" type="ORF">BGZ80_000215</name>
</gene>
<name>A0A9P6SYQ8_9FUNG</name>
<dbReference type="EMBL" id="JAAAID010001039">
    <property type="protein sequence ID" value="KAG0012074.1"/>
    <property type="molecule type" value="Genomic_DNA"/>
</dbReference>
<dbReference type="SMART" id="SM00367">
    <property type="entry name" value="LRR_CC"/>
    <property type="match status" value="4"/>
</dbReference>
<protein>
    <submittedName>
        <fullName evidence="1">Uncharacterized protein</fullName>
    </submittedName>
</protein>
<comment type="caution">
    <text evidence="1">The sequence shown here is derived from an EMBL/GenBank/DDBJ whole genome shotgun (WGS) entry which is preliminary data.</text>
</comment>
<dbReference type="SUPFAM" id="SSF52047">
    <property type="entry name" value="RNI-like"/>
    <property type="match status" value="1"/>
</dbReference>
<dbReference type="PANTHER" id="PTHR13318">
    <property type="entry name" value="PARTNER OF PAIRED, ISOFORM B-RELATED"/>
    <property type="match status" value="1"/>
</dbReference>
<evidence type="ECO:0000313" key="1">
    <source>
        <dbReference type="EMBL" id="KAG0012074.1"/>
    </source>
</evidence>
<keyword evidence="2" id="KW-1185">Reference proteome</keyword>
<proteinExistence type="predicted"/>
<dbReference type="InterPro" id="IPR006553">
    <property type="entry name" value="Leu-rich_rpt_Cys-con_subtyp"/>
</dbReference>
<dbReference type="Proteomes" id="UP000703661">
    <property type="component" value="Unassembled WGS sequence"/>
</dbReference>
<organism evidence="1 2">
    <name type="scientific">Entomortierella chlamydospora</name>
    <dbReference type="NCBI Taxonomy" id="101097"/>
    <lineage>
        <taxon>Eukaryota</taxon>
        <taxon>Fungi</taxon>
        <taxon>Fungi incertae sedis</taxon>
        <taxon>Mucoromycota</taxon>
        <taxon>Mortierellomycotina</taxon>
        <taxon>Mortierellomycetes</taxon>
        <taxon>Mortierellales</taxon>
        <taxon>Mortierellaceae</taxon>
        <taxon>Entomortierella</taxon>
    </lineage>
</organism>